<dbReference type="Proteomes" id="UP001046870">
    <property type="component" value="Chromosome 1"/>
</dbReference>
<feature type="region of interest" description="Disordered" evidence="5">
    <location>
        <begin position="63"/>
        <end position="107"/>
    </location>
</feature>
<organism evidence="6 7">
    <name type="scientific">Megalops atlanticus</name>
    <name type="common">Tarpon</name>
    <name type="synonym">Clupea gigantea</name>
    <dbReference type="NCBI Taxonomy" id="7932"/>
    <lineage>
        <taxon>Eukaryota</taxon>
        <taxon>Metazoa</taxon>
        <taxon>Chordata</taxon>
        <taxon>Craniata</taxon>
        <taxon>Vertebrata</taxon>
        <taxon>Euteleostomi</taxon>
        <taxon>Actinopterygii</taxon>
        <taxon>Neopterygii</taxon>
        <taxon>Teleostei</taxon>
        <taxon>Elopiformes</taxon>
        <taxon>Megalopidae</taxon>
        <taxon>Megalops</taxon>
    </lineage>
</organism>
<gene>
    <name evidence="6" type="ORF">MATL_G00014690</name>
</gene>
<name>A0A9D3QK43_MEGAT</name>
<dbReference type="InterPro" id="IPR030113">
    <property type="entry name" value="AFAP"/>
</dbReference>
<keyword evidence="2" id="KW-0963">Cytoplasm</keyword>
<dbReference type="PANTHER" id="PTHR14338">
    <property type="entry name" value="ACTIN FILAMENT-ASSOCIATED PROTEIN 1 FAMILY MEMBER"/>
    <property type="match status" value="1"/>
</dbReference>
<comment type="subcellular location">
    <subcellularLocation>
        <location evidence="1">Cytoplasm</location>
    </subcellularLocation>
</comment>
<reference evidence="6" key="1">
    <citation type="submission" date="2021-01" db="EMBL/GenBank/DDBJ databases">
        <authorList>
            <person name="Zahm M."/>
            <person name="Roques C."/>
            <person name="Cabau C."/>
            <person name="Klopp C."/>
            <person name="Donnadieu C."/>
            <person name="Jouanno E."/>
            <person name="Lampietro C."/>
            <person name="Louis A."/>
            <person name="Herpin A."/>
            <person name="Echchiki A."/>
            <person name="Berthelot C."/>
            <person name="Parey E."/>
            <person name="Roest-Crollius H."/>
            <person name="Braasch I."/>
            <person name="Postlethwait J."/>
            <person name="Bobe J."/>
            <person name="Montfort J."/>
            <person name="Bouchez O."/>
            <person name="Begum T."/>
            <person name="Mejri S."/>
            <person name="Adams A."/>
            <person name="Chen W.-J."/>
            <person name="Guiguen Y."/>
        </authorList>
    </citation>
    <scope>NUCLEOTIDE SEQUENCE</scope>
    <source>
        <strain evidence="6">YG-15Mar2019-1</strain>
        <tissue evidence="6">Brain</tissue>
    </source>
</reference>
<dbReference type="AlphaFoldDB" id="A0A9D3QK43"/>
<keyword evidence="4" id="KW-0175">Coiled coil</keyword>
<protein>
    <submittedName>
        <fullName evidence="6">Uncharacterized protein</fullName>
    </submittedName>
</protein>
<dbReference type="PANTHER" id="PTHR14338:SF4">
    <property type="entry name" value="ACTIN FILAMENT-ASSOCIATED PROTEIN 1-LIKE 2"/>
    <property type="match status" value="1"/>
</dbReference>
<evidence type="ECO:0000256" key="5">
    <source>
        <dbReference type="SAM" id="MobiDB-lite"/>
    </source>
</evidence>
<dbReference type="GO" id="GO:0032675">
    <property type="term" value="P:regulation of interleukin-6 production"/>
    <property type="evidence" value="ECO:0007669"/>
    <property type="project" value="TreeGrafter"/>
</dbReference>
<dbReference type="GO" id="GO:0005829">
    <property type="term" value="C:cytosol"/>
    <property type="evidence" value="ECO:0007669"/>
    <property type="project" value="TreeGrafter"/>
</dbReference>
<keyword evidence="7" id="KW-1185">Reference proteome</keyword>
<evidence type="ECO:0000256" key="3">
    <source>
        <dbReference type="ARBA" id="ARBA00022737"/>
    </source>
</evidence>
<dbReference type="GO" id="GO:0032757">
    <property type="term" value="P:positive regulation of interleukin-8 production"/>
    <property type="evidence" value="ECO:0007669"/>
    <property type="project" value="TreeGrafter"/>
</dbReference>
<dbReference type="EMBL" id="JAFDVH010000001">
    <property type="protein sequence ID" value="KAG7492464.1"/>
    <property type="molecule type" value="Genomic_DNA"/>
</dbReference>
<evidence type="ECO:0000313" key="6">
    <source>
        <dbReference type="EMBL" id="KAG7492464.1"/>
    </source>
</evidence>
<accession>A0A9D3QK43</accession>
<dbReference type="GO" id="GO:0007346">
    <property type="term" value="P:regulation of mitotic cell cycle"/>
    <property type="evidence" value="ECO:0007669"/>
    <property type="project" value="TreeGrafter"/>
</dbReference>
<sequence>MDKHKVLVQLLGDLGRFLKLLDQENLSGNATVQKCLLSDLLQSYTSSNGCDEEYIYMNKVMVGGQSPEKPAPDRADDPPDALTNGRAGKHVPAPQKCLPDLPQPRTV</sequence>
<proteinExistence type="predicted"/>
<dbReference type="GO" id="GO:0006954">
    <property type="term" value="P:inflammatory response"/>
    <property type="evidence" value="ECO:0007669"/>
    <property type="project" value="TreeGrafter"/>
</dbReference>
<dbReference type="OrthoDB" id="8943917at2759"/>
<evidence type="ECO:0000256" key="4">
    <source>
        <dbReference type="ARBA" id="ARBA00023054"/>
    </source>
</evidence>
<evidence type="ECO:0000256" key="1">
    <source>
        <dbReference type="ARBA" id="ARBA00004496"/>
    </source>
</evidence>
<dbReference type="GO" id="GO:0045742">
    <property type="term" value="P:positive regulation of epidermal growth factor receptor signaling pathway"/>
    <property type="evidence" value="ECO:0007669"/>
    <property type="project" value="TreeGrafter"/>
</dbReference>
<keyword evidence="3" id="KW-0677">Repeat</keyword>
<comment type="caution">
    <text evidence="6">The sequence shown here is derived from an EMBL/GenBank/DDBJ whole genome shotgun (WGS) entry which is preliminary data.</text>
</comment>
<dbReference type="GO" id="GO:0017124">
    <property type="term" value="F:SH3 domain binding"/>
    <property type="evidence" value="ECO:0007669"/>
    <property type="project" value="TreeGrafter"/>
</dbReference>
<evidence type="ECO:0000256" key="2">
    <source>
        <dbReference type="ARBA" id="ARBA00022490"/>
    </source>
</evidence>
<dbReference type="GO" id="GO:0042169">
    <property type="term" value="F:SH2 domain binding"/>
    <property type="evidence" value="ECO:0007669"/>
    <property type="project" value="TreeGrafter"/>
</dbReference>
<dbReference type="GO" id="GO:0045893">
    <property type="term" value="P:positive regulation of DNA-templated transcription"/>
    <property type="evidence" value="ECO:0007669"/>
    <property type="project" value="TreeGrafter"/>
</dbReference>
<evidence type="ECO:0000313" key="7">
    <source>
        <dbReference type="Proteomes" id="UP001046870"/>
    </source>
</evidence>